<name>A0A7W6S0T8_9PROT</name>
<protein>
    <submittedName>
        <fullName evidence="2">CRISPR-associated protein Csx17</fullName>
    </submittedName>
</protein>
<sequence length="780" mass="83921">MLRLLSTPDNSATGEAADPTARGFWKDEAFHLETRLDRESLLRFFLEDYAPSPIVAPWNAGSGFYFQERKSSEKDPTTGKKIKTGVRDQETQATRRISALSATEAPRLERLARAMRDVRALLDALGADRAPSETEKVALMERLRAMPDDSIADWLDAAVALTGDEFDPAALLGSGGNDGNLEFSGAFHRALMSLIDPTTGLAPSTNGAGLSLALFGQAGMVGETNGLSQFSPGRIAAPNATTGFSGDGGEDAWSIIFLVEGSLAFAGTVTRRGEAHRPRGSFPFTVSHRGTGSGAVVLADEDSNRSREIWLPLWTRPALYPELRALFAEGRAHIGERAARDGLSFARAVAALGVNRGLDAFERVGFEARYGNMFITAPLGRFHTPRPGQASDDFIADLDRGDWLARVRSMARDTTAPARATTAFRRLEDALFLMTSANRREDGARAALIALGDVVAWMVSSKEARDKLSPPPRLRSAWVQEADDRSAEFRIAAALASLGWGDTRTGPPSEATLGANGDGADHVSEVTSDAPARDHPPRRLPMAAHFAPLDLSVADQPWWRWNDDRPAGERSAEPLAVWGAGGLVRNMVAVLDRRLIEQAMRGLEDKPLAAAAPARLSDVLAFLTDRGFDDTRCARLLAGLVWAKPARLKVDQRERQHPPFAYAALKPLFTPDAALRAETILPDGARLPVPPGLIARLRTGETDAAVRSALARARASGLASPFDPARLGDTKTCFGAGLEGDRLAAALLIPLRSRDLRTLIDIAYPDPTAANPSEETTDAA</sequence>
<dbReference type="NCBIfam" id="TIGR04113">
    <property type="entry name" value="cas_csx17"/>
    <property type="match status" value="1"/>
</dbReference>
<reference evidence="2 3" key="1">
    <citation type="submission" date="2020-08" db="EMBL/GenBank/DDBJ databases">
        <title>Genome sequencing of Purple Non-Sulfur Bacteria from various extreme environments.</title>
        <authorList>
            <person name="Mayer M."/>
        </authorList>
    </citation>
    <scope>NUCLEOTIDE SEQUENCE [LARGE SCALE GENOMIC DNA]</scope>
    <source>
        <strain evidence="2 3">JA135</strain>
    </source>
</reference>
<organism evidence="2 3">
    <name type="scientific">Roseospira goensis</name>
    <dbReference type="NCBI Taxonomy" id="391922"/>
    <lineage>
        <taxon>Bacteria</taxon>
        <taxon>Pseudomonadati</taxon>
        <taxon>Pseudomonadota</taxon>
        <taxon>Alphaproteobacteria</taxon>
        <taxon>Rhodospirillales</taxon>
        <taxon>Rhodospirillaceae</taxon>
        <taxon>Roseospira</taxon>
    </lineage>
</organism>
<keyword evidence="3" id="KW-1185">Reference proteome</keyword>
<comment type="caution">
    <text evidence="2">The sequence shown here is derived from an EMBL/GenBank/DDBJ whole genome shotgun (WGS) entry which is preliminary data.</text>
</comment>
<proteinExistence type="predicted"/>
<dbReference type="AlphaFoldDB" id="A0A7W6S0T8"/>
<dbReference type="Proteomes" id="UP000555728">
    <property type="component" value="Unassembled WGS sequence"/>
</dbReference>
<evidence type="ECO:0000313" key="3">
    <source>
        <dbReference type="Proteomes" id="UP000555728"/>
    </source>
</evidence>
<evidence type="ECO:0000256" key="1">
    <source>
        <dbReference type="SAM" id="MobiDB-lite"/>
    </source>
</evidence>
<gene>
    <name evidence="2" type="ORF">GGD88_002500</name>
</gene>
<evidence type="ECO:0000313" key="2">
    <source>
        <dbReference type="EMBL" id="MBB4286759.1"/>
    </source>
</evidence>
<dbReference type="InterPro" id="IPR026483">
    <property type="entry name" value="Cas_Csx17"/>
</dbReference>
<dbReference type="EMBL" id="JACIGI010000021">
    <property type="protein sequence ID" value="MBB4286759.1"/>
    <property type="molecule type" value="Genomic_DNA"/>
</dbReference>
<accession>A0A7W6S0T8</accession>
<feature type="region of interest" description="Disordered" evidence="1">
    <location>
        <begin position="501"/>
        <end position="539"/>
    </location>
</feature>